<keyword evidence="4" id="KW-0547">Nucleotide-binding</keyword>
<evidence type="ECO:0000256" key="1">
    <source>
        <dbReference type="ARBA" id="ARBA00001946"/>
    </source>
</evidence>
<dbReference type="Pfam" id="PF00781">
    <property type="entry name" value="DAGK_cat"/>
    <property type="match status" value="1"/>
</dbReference>
<dbReference type="GO" id="GO:0016301">
    <property type="term" value="F:kinase activity"/>
    <property type="evidence" value="ECO:0007669"/>
    <property type="project" value="UniProtKB-KW"/>
</dbReference>
<proteinExistence type="inferred from homology"/>
<dbReference type="InterPro" id="IPR005218">
    <property type="entry name" value="Diacylglycerol/lipid_kinase"/>
</dbReference>
<gene>
    <name evidence="10" type="ORF">FC23_GL000615</name>
</gene>
<evidence type="ECO:0000313" key="10">
    <source>
        <dbReference type="EMBL" id="KRL61769.1"/>
    </source>
</evidence>
<comment type="cofactor">
    <cofactor evidence="1">
        <name>Mg(2+)</name>
        <dbReference type="ChEBI" id="CHEBI:18420"/>
    </cofactor>
</comment>
<keyword evidence="5" id="KW-0418">Kinase</keyword>
<dbReference type="InterPro" id="IPR001206">
    <property type="entry name" value="Diacylglycerol_kinase_cat_dom"/>
</dbReference>
<dbReference type="PROSITE" id="PS50146">
    <property type="entry name" value="DAGK"/>
    <property type="match status" value="1"/>
</dbReference>
<evidence type="ECO:0000256" key="7">
    <source>
        <dbReference type="ARBA" id="ARBA00023209"/>
    </source>
</evidence>
<keyword evidence="6" id="KW-0067">ATP-binding</keyword>
<dbReference type="Pfam" id="PF19279">
    <property type="entry name" value="YegS_C"/>
    <property type="match status" value="1"/>
</dbReference>
<dbReference type="eggNOG" id="COG1597">
    <property type="taxonomic scope" value="Bacteria"/>
</dbReference>
<feature type="domain" description="DAGKc" evidence="9">
    <location>
        <begin position="3"/>
        <end position="138"/>
    </location>
</feature>
<dbReference type="PANTHER" id="PTHR12358">
    <property type="entry name" value="SPHINGOSINE KINASE"/>
    <property type="match status" value="1"/>
</dbReference>
<keyword evidence="7" id="KW-0594">Phospholipid biosynthesis</keyword>
<keyword evidence="7" id="KW-0443">Lipid metabolism</keyword>
<comment type="caution">
    <text evidence="10">The sequence shown here is derived from an EMBL/GenBank/DDBJ whole genome shotgun (WGS) entry which is preliminary data.</text>
</comment>
<evidence type="ECO:0000256" key="2">
    <source>
        <dbReference type="ARBA" id="ARBA00005983"/>
    </source>
</evidence>
<keyword evidence="11" id="KW-1185">Reference proteome</keyword>
<reference evidence="10 11" key="1">
    <citation type="journal article" date="2015" name="Genome Announc.">
        <title>Expanding the biotechnology potential of lactobacilli through comparative genomics of 213 strains and associated genera.</title>
        <authorList>
            <person name="Sun Z."/>
            <person name="Harris H.M."/>
            <person name="McCann A."/>
            <person name="Guo C."/>
            <person name="Argimon S."/>
            <person name="Zhang W."/>
            <person name="Yang X."/>
            <person name="Jeffery I.B."/>
            <person name="Cooney J.C."/>
            <person name="Kagawa T.F."/>
            <person name="Liu W."/>
            <person name="Song Y."/>
            <person name="Salvetti E."/>
            <person name="Wrobel A."/>
            <person name="Rasinkangas P."/>
            <person name="Parkhill J."/>
            <person name="Rea M.C."/>
            <person name="O'Sullivan O."/>
            <person name="Ritari J."/>
            <person name="Douillard F.P."/>
            <person name="Paul Ross R."/>
            <person name="Yang R."/>
            <person name="Briner A.E."/>
            <person name="Felis G.E."/>
            <person name="de Vos W.M."/>
            <person name="Barrangou R."/>
            <person name="Klaenhammer T.R."/>
            <person name="Caufield P.W."/>
            <person name="Cui Y."/>
            <person name="Zhang H."/>
            <person name="O'Toole P.W."/>
        </authorList>
    </citation>
    <scope>NUCLEOTIDE SEQUENCE [LARGE SCALE GENOMIC DNA]</scope>
    <source>
        <strain evidence="10 11">DSM 15354</strain>
    </source>
</reference>
<dbReference type="PATRIC" id="fig|1122152.4.peg.624"/>
<dbReference type="Gene3D" id="3.40.50.10330">
    <property type="entry name" value="Probable inorganic polyphosphate/atp-NAD kinase, domain 1"/>
    <property type="match status" value="1"/>
</dbReference>
<keyword evidence="3" id="KW-0808">Transferase</keyword>
<accession>A0A0R1RZ97</accession>
<keyword evidence="8" id="KW-1208">Phospholipid metabolism</keyword>
<name>A0A0R1RZ97_9LACO</name>
<dbReference type="SUPFAM" id="SSF111331">
    <property type="entry name" value="NAD kinase/diacylglycerol kinase-like"/>
    <property type="match status" value="1"/>
</dbReference>
<dbReference type="InterPro" id="IPR016064">
    <property type="entry name" value="NAD/diacylglycerol_kinase_sf"/>
</dbReference>
<sequence length="314" mass="35117">MNSNKKIFSIIINPEAGGGHAKSIWPQVKQILDEKEISYHTFFTEYMGHAQALAKRIAEEKATDILLILGGDGTLHEAINGLMNTKPNCQIPLSYIPTGSGNDFARSFGISENPIKALNQILNAKKSTEIFLGHYHELIGGRSGYFLNNLGIGFDARIVHKTNSSILKKFLNQINLGKFSYASKGISAFLGQGTFKLKLGNNTFERSYIAIINNGPYIGGGIEVSPEMSLKKRQLELFLVEKKNVMSLLKILFLFINGKIDQSKYVHRFKSSKFKIITKKSQFIHLDGEEFAKSEVELIVSTASYPFWQESKTK</sequence>
<dbReference type="GO" id="GO:0005524">
    <property type="term" value="F:ATP binding"/>
    <property type="evidence" value="ECO:0007669"/>
    <property type="project" value="UniProtKB-KW"/>
</dbReference>
<dbReference type="Proteomes" id="UP000051931">
    <property type="component" value="Unassembled WGS sequence"/>
</dbReference>
<dbReference type="STRING" id="1122152.GCA_000425905_00018"/>
<protein>
    <submittedName>
        <fullName evidence="10">Transcription regulator</fullName>
    </submittedName>
</protein>
<dbReference type="SMART" id="SM00046">
    <property type="entry name" value="DAGKc"/>
    <property type="match status" value="1"/>
</dbReference>
<dbReference type="NCBIfam" id="TIGR00147">
    <property type="entry name" value="YegS/Rv2252/BmrU family lipid kinase"/>
    <property type="match status" value="1"/>
</dbReference>
<dbReference type="GO" id="GO:0008654">
    <property type="term" value="P:phospholipid biosynthetic process"/>
    <property type="evidence" value="ECO:0007669"/>
    <property type="project" value="UniProtKB-KW"/>
</dbReference>
<comment type="similarity">
    <text evidence="2">Belongs to the diacylglycerol/lipid kinase family.</text>
</comment>
<dbReference type="InterPro" id="IPR045540">
    <property type="entry name" value="YegS/DAGK_C"/>
</dbReference>
<evidence type="ECO:0000256" key="8">
    <source>
        <dbReference type="ARBA" id="ARBA00023264"/>
    </source>
</evidence>
<evidence type="ECO:0000313" key="11">
    <source>
        <dbReference type="Proteomes" id="UP000051931"/>
    </source>
</evidence>
<evidence type="ECO:0000259" key="9">
    <source>
        <dbReference type="PROSITE" id="PS50146"/>
    </source>
</evidence>
<dbReference type="AlphaFoldDB" id="A0A0R1RZ97"/>
<dbReference type="InterPro" id="IPR050187">
    <property type="entry name" value="Lipid_Phosphate_FormReg"/>
</dbReference>
<evidence type="ECO:0000256" key="3">
    <source>
        <dbReference type="ARBA" id="ARBA00022679"/>
    </source>
</evidence>
<dbReference type="Gene3D" id="2.60.200.40">
    <property type="match status" value="1"/>
</dbReference>
<dbReference type="RefSeq" id="WP_027825340.1">
    <property type="nucleotide sequence ID" value="NZ_AZFB01000020.1"/>
</dbReference>
<evidence type="ECO:0000256" key="5">
    <source>
        <dbReference type="ARBA" id="ARBA00022777"/>
    </source>
</evidence>
<dbReference type="InterPro" id="IPR017438">
    <property type="entry name" value="ATP-NAD_kinase_N"/>
</dbReference>
<evidence type="ECO:0000256" key="4">
    <source>
        <dbReference type="ARBA" id="ARBA00022741"/>
    </source>
</evidence>
<organism evidence="10 11">
    <name type="scientific">Lactobacillus psittaci DSM 15354</name>
    <dbReference type="NCBI Taxonomy" id="1122152"/>
    <lineage>
        <taxon>Bacteria</taxon>
        <taxon>Bacillati</taxon>
        <taxon>Bacillota</taxon>
        <taxon>Bacilli</taxon>
        <taxon>Lactobacillales</taxon>
        <taxon>Lactobacillaceae</taxon>
        <taxon>Lactobacillus</taxon>
    </lineage>
</organism>
<dbReference type="PANTHER" id="PTHR12358:SF54">
    <property type="entry name" value="SPHINGOSINE KINASE RELATED PROTEIN"/>
    <property type="match status" value="1"/>
</dbReference>
<dbReference type="OrthoDB" id="9786026at2"/>
<keyword evidence="7" id="KW-0444">Lipid biosynthesis</keyword>
<dbReference type="EMBL" id="AZFB01000020">
    <property type="protein sequence ID" value="KRL61769.1"/>
    <property type="molecule type" value="Genomic_DNA"/>
</dbReference>
<evidence type="ECO:0000256" key="6">
    <source>
        <dbReference type="ARBA" id="ARBA00022840"/>
    </source>
</evidence>